<evidence type="ECO:0000256" key="4">
    <source>
        <dbReference type="ARBA" id="ARBA00023180"/>
    </source>
</evidence>
<dbReference type="CDD" id="cd00041">
    <property type="entry name" value="CUB"/>
    <property type="match status" value="19"/>
</dbReference>
<dbReference type="FunFam" id="2.60.120.290:FF:000005">
    <property type="entry name" value="Procollagen C-endopeptidase enhancer 1"/>
    <property type="match status" value="4"/>
</dbReference>
<comment type="caution">
    <text evidence="5">Lacks conserved residue(s) required for the propagation of feature annotation.</text>
</comment>
<feature type="domain" description="CUB" evidence="7">
    <location>
        <begin position="1720"/>
        <end position="1832"/>
    </location>
</feature>
<feature type="domain" description="CUB" evidence="7">
    <location>
        <begin position="1835"/>
        <end position="1958"/>
    </location>
</feature>
<keyword evidence="4" id="KW-0325">Glycoprotein</keyword>
<dbReference type="PANTHER" id="PTHR24251">
    <property type="entry name" value="OVOCHYMASE-RELATED"/>
    <property type="match status" value="1"/>
</dbReference>
<sequence>MVSNQYYSGTGFRASWDAASTGCGGIMTSVTGEIISPGYPEPYHHRAVCYWDIRVSEGSRVVFHLTDIELEAGPNCAYDYIEVTDPSSSPAITSRYCSAQNIVNFNATSNRLQVRFRSDFSVTARGFRARYFSNCHNELTGPHGVIESPNFPLPYPHDRNCSWTIRAPRGNSIRMAFSHFDVEDPIHPASSTCHWDYVELRVGRQMEADRTVLGHFCGTRTPRPQLSGEGMDVMEVVFISDASVAMNGFRAEWQIIGCGGTFWKPAGNFTSPNYPSAYPPNRDCEWHIRTAPGTRVQITVHGYDIEAPTHTDECVFDSLKIFGGPDVSSPLLTQLCHKSSQEVIVTSDGNSALLVMNSDGSVRGSGFVVSYTTLAGGCGGLFTAPQGLIQSPDYPSTYDSHADCTWTITVNHMHVVKLTFLDFDVEHDANCSYDALTVYDGENTSMPLLLHHCGSSVPTPAVWRSSGPSLTLRLKADANVQGRGFQANYTTACGARLSLNPGTVGQLTSPNFPNVFQAGVNCTWHLEASPGERIQLVFNHLDINIPSFAWNNGSCISDYVAIHDGATQSSPEVARFCGTSSPPTVYSSSAQLTVRMVVRMATGVGFRATYSEVTTTCGGELSSASGQFASPFYPDSYPNGYDCTWTITAGPGNKVQLSFPQFELVESDNCNLHYVEVHERDSSGPLLLHNCTGAPPALTVQEAAWVRFRSGDSGTAAGFMASYALVFNNVLYGDSGQIVSPLYPHTYHGLNEFTWRVQVTGNYASVTIDEMNIELDPSSDDCLSSITIYSGWSRDYSILLGQFCGYVAPTQPVVSLGPQVLIVFTSRSRFEGSKFSLRYNSLDASNGTTVQHAGTDQVDPNCQFTIRVETQVTVNSPNYPDDYNNSLNCEWILQASPHNRIRLFIYYDLEEHEDCQFDWIAIYNGIDGYDNWNQTHRLCRRDQRRGLGTIVSDGSLMKLRFVTDSSVTRRGFSAFARAVCGGVLHDPDGYIATPGFPTSDYRNRLDCAWTIRLRPGRTIKLDFDFMRIANTTANCMDDYLLVRNGGSVSSPYLGNGRYCGNIPPAPLVSSSNVVSLQFKTDGSNTDRGFHIRYSEVSAACGGLHRLSDDVNQVMITTPDYPHPPHPHTECSWVITAPHERIVNLTFVDQFDIASNDGTCEQAYVEVRDGGTMLAPSLGKFCGRSPLNSLQSLGSVMFIRYYSNVTDPHSGFKANVSIGTCGGSINFTSSGVISSPGFPSAYGAFTNCSWTLAAPQGHFVSLRFLRLDVHSSSPNCSDDRGFLEIRDPELNGTEQVLDRVCGNRLPLSLETSSNIAVLNFFAGTNPLGASGFSIMYNASVEECGGELSGRAGNISSPGYPHGYSHGRVCDWRITAPEGKRVTLTVRDLDLDPRGRWLCHAYIQFVFTNFELEDSIHHDYVRLLNGALLTSPEIGRYTGTDNPGSVGPSMSNALTLLFLTDATTSSRGFRALATQHDAGCGGVLHGHGGNITSPGFPSEDYPVNVECVWTITAAAGYHVKLEFVDQFDVETTSGCTNDYVQVVHGQLVTSDGGTGSDDLQWLPQPRLCGKQIPSPVASLSEKLRLTFSSNQAVQGKGFKAMWKAECGGVFNSSSGIIRSPNHPGMYPARANCSYVINAHPNAYVSIQFEFFELEGSYGPREYNRCPYDWVQLTSSGGAASDKHCGNQAPSSLEAQGPAVLRFVTDTSIVRRGFLANFTVRECGGEITAPSVITLPSTSGYFHDMNCRWNITAPADRKIRFKFTSLHLESAGCLYDKVNIYDGSEVTQERLIGTFCGDLNWDLPIRSSTANTATVTFESDSSVAREGFTLDVSFTHVCGGTVNIASTQDSQIIRSLDANNDGTYEPMLHCPWLLIAPTDHVVRLQFSRFDLEPQPLNDTRTCPYDYLEIRDGGSYKSELLFRLCGSQLPRAVTSSSNELLVIMHSDSANQTTGFTATASALPHPCGVSTLEATTEPQLLQSPNYPQNYPLSLRCRWIINAPSDSFFFFHFEDLRLEHSEGCTKDRLLVRGYQQDYAANTFTGSQPARLSYISYVQINGLIYTYIDEDRGSPYCGTSAPFDLRFSAAPVELSFVSDADTADHGFRLHYSLLGCNRTYTRQSGRVMGRGQSNGSPCTVTIRAPEGSFVSLYFSDFAVPGGGAARDDCTTGDHLQVYDGGSVTGSPMDTYCNYLVPTPVYSSGNELTLRLSAATNTSYYDAYYVVSNQRYGCGGVLSGMSVHLFSPHYPAPAAAQLTCTYSFSVPLPYHVVLHFSVRGETPATHLSPSNRAVVSYVTGGGVSGRGWHVSALASDPQPPRPAAQPDAATATPMPTTSSP</sequence>
<feature type="domain" description="CUB" evidence="7">
    <location>
        <begin position="617"/>
        <end position="726"/>
    </location>
</feature>
<feature type="compositionally biased region" description="Low complexity" evidence="6">
    <location>
        <begin position="2316"/>
        <end position="2332"/>
    </location>
</feature>
<dbReference type="SMART" id="SM00042">
    <property type="entry name" value="CUB"/>
    <property type="match status" value="19"/>
</dbReference>
<dbReference type="GeneID" id="108674887"/>
<name>A0A979FNE8_HYAAZ</name>
<dbReference type="OrthoDB" id="10009301at2759"/>
<dbReference type="InterPro" id="IPR000859">
    <property type="entry name" value="CUB_dom"/>
</dbReference>
<dbReference type="PANTHER" id="PTHR24251:SF30">
    <property type="entry name" value="MEMBRANE FRIZZLED-RELATED PROTEIN"/>
    <property type="match status" value="1"/>
</dbReference>
<evidence type="ECO:0000256" key="3">
    <source>
        <dbReference type="ARBA" id="ARBA00023157"/>
    </source>
</evidence>
<feature type="domain" description="CUB" evidence="7">
    <location>
        <begin position="727"/>
        <end position="842"/>
    </location>
</feature>
<proteinExistence type="predicted"/>
<feature type="domain" description="CUB" evidence="7">
    <location>
        <begin position="862"/>
        <end position="979"/>
    </location>
</feature>
<feature type="domain" description="CUB" evidence="7">
    <location>
        <begin position="1604"/>
        <end position="1718"/>
    </location>
</feature>
<dbReference type="Pfam" id="PF00431">
    <property type="entry name" value="CUB"/>
    <property type="match status" value="19"/>
</dbReference>
<feature type="disulfide bond" evidence="5">
    <location>
        <begin position="1220"/>
        <end position="1247"/>
    </location>
</feature>
<protein>
    <submittedName>
        <fullName evidence="9">Cubilin</fullName>
    </submittedName>
</protein>
<dbReference type="PROSITE" id="PS01180">
    <property type="entry name" value="CUB"/>
    <property type="match status" value="18"/>
</dbReference>
<reference evidence="9" key="1">
    <citation type="submission" date="2025-08" db="UniProtKB">
        <authorList>
            <consortium name="RefSeq"/>
        </authorList>
    </citation>
    <scope>IDENTIFICATION</scope>
</reference>
<feature type="domain" description="CUB" evidence="7">
    <location>
        <begin position="1342"/>
        <end position="1474"/>
    </location>
</feature>
<evidence type="ECO:0000256" key="6">
    <source>
        <dbReference type="SAM" id="MobiDB-lite"/>
    </source>
</evidence>
<feature type="domain" description="CUB" evidence="7">
    <location>
        <begin position="258"/>
        <end position="374"/>
    </location>
</feature>
<dbReference type="Gene3D" id="2.60.120.290">
    <property type="entry name" value="Spermadhesin, CUB domain"/>
    <property type="match status" value="18"/>
</dbReference>
<feature type="domain" description="CUB" evidence="7">
    <location>
        <begin position="378"/>
        <end position="492"/>
    </location>
</feature>
<evidence type="ECO:0000256" key="2">
    <source>
        <dbReference type="ARBA" id="ARBA00022737"/>
    </source>
</evidence>
<feature type="domain" description="CUB" evidence="7">
    <location>
        <begin position="1478"/>
        <end position="1603"/>
    </location>
</feature>
<evidence type="ECO:0000259" key="7">
    <source>
        <dbReference type="PROSITE" id="PS01180"/>
    </source>
</evidence>
<evidence type="ECO:0000256" key="5">
    <source>
        <dbReference type="PROSITE-ProRule" id="PRU00059"/>
    </source>
</evidence>
<feature type="domain" description="CUB" evidence="7">
    <location>
        <begin position="2109"/>
        <end position="2220"/>
    </location>
</feature>
<feature type="domain" description="CUB" evidence="7">
    <location>
        <begin position="980"/>
        <end position="1096"/>
    </location>
</feature>
<evidence type="ECO:0000313" key="9">
    <source>
        <dbReference type="RefSeq" id="XP_047738581.1"/>
    </source>
</evidence>
<feature type="disulfide bond" evidence="5">
    <location>
        <begin position="862"/>
        <end position="889"/>
    </location>
</feature>
<dbReference type="FunFam" id="2.60.120.290:FF:000003">
    <property type="entry name" value="Neuropilin"/>
    <property type="match status" value="2"/>
</dbReference>
<keyword evidence="3 5" id="KW-1015">Disulfide bond</keyword>
<accession>A0A979FNE8</accession>
<dbReference type="KEGG" id="hazt:108674887"/>
<dbReference type="OMA" id="HTECIWI"/>
<keyword evidence="1" id="KW-0732">Signal</keyword>
<keyword evidence="8" id="KW-1185">Reference proteome</keyword>
<dbReference type="SUPFAM" id="SSF49854">
    <property type="entry name" value="Spermadhesin, CUB domain"/>
    <property type="match status" value="19"/>
</dbReference>
<feature type="domain" description="CUB" evidence="7">
    <location>
        <begin position="23"/>
        <end position="134"/>
    </location>
</feature>
<keyword evidence="2" id="KW-0677">Repeat</keyword>
<dbReference type="RefSeq" id="XP_047738581.1">
    <property type="nucleotide sequence ID" value="XM_047882625.1"/>
</dbReference>
<feature type="domain" description="CUB" evidence="7">
    <location>
        <begin position="1100"/>
        <end position="1218"/>
    </location>
</feature>
<feature type="domain" description="CUB" evidence="7">
    <location>
        <begin position="1962"/>
        <end position="2107"/>
    </location>
</feature>
<feature type="domain" description="CUB" evidence="7">
    <location>
        <begin position="1220"/>
        <end position="1338"/>
    </location>
</feature>
<evidence type="ECO:0000256" key="1">
    <source>
        <dbReference type="ARBA" id="ARBA00022729"/>
    </source>
</evidence>
<dbReference type="Proteomes" id="UP000694843">
    <property type="component" value="Unplaced"/>
</dbReference>
<gene>
    <name evidence="9" type="primary">LOC108674887</name>
</gene>
<feature type="domain" description="CUB" evidence="7">
    <location>
        <begin position="493"/>
        <end position="613"/>
    </location>
</feature>
<feature type="disulfide bond" evidence="5">
    <location>
        <begin position="1478"/>
        <end position="1505"/>
    </location>
</feature>
<organism evidence="8 9">
    <name type="scientific">Hyalella azteca</name>
    <name type="common">Amphipod</name>
    <dbReference type="NCBI Taxonomy" id="294128"/>
    <lineage>
        <taxon>Eukaryota</taxon>
        <taxon>Metazoa</taxon>
        <taxon>Ecdysozoa</taxon>
        <taxon>Arthropoda</taxon>
        <taxon>Crustacea</taxon>
        <taxon>Multicrustacea</taxon>
        <taxon>Malacostraca</taxon>
        <taxon>Eumalacostraca</taxon>
        <taxon>Peracarida</taxon>
        <taxon>Amphipoda</taxon>
        <taxon>Senticaudata</taxon>
        <taxon>Talitrida</taxon>
        <taxon>Talitroidea</taxon>
        <taxon>Hyalellidae</taxon>
        <taxon>Hyalella</taxon>
    </lineage>
</organism>
<feature type="domain" description="CUB" evidence="7">
    <location>
        <begin position="135"/>
        <end position="256"/>
    </location>
</feature>
<dbReference type="InterPro" id="IPR035914">
    <property type="entry name" value="Sperma_CUB_dom_sf"/>
</dbReference>
<feature type="disulfide bond" evidence="5">
    <location>
        <begin position="980"/>
        <end position="1007"/>
    </location>
</feature>
<dbReference type="FunFam" id="2.60.120.290:FF:000013">
    <property type="entry name" value="Membrane frizzled-related protein"/>
    <property type="match status" value="5"/>
</dbReference>
<feature type="region of interest" description="Disordered" evidence="6">
    <location>
        <begin position="2301"/>
        <end position="2332"/>
    </location>
</feature>
<evidence type="ECO:0000313" key="8">
    <source>
        <dbReference type="Proteomes" id="UP000694843"/>
    </source>
</evidence>